<dbReference type="AlphaFoldDB" id="A0A8X6SCC3"/>
<dbReference type="InterPro" id="IPR036397">
    <property type="entry name" value="RNaseH_sf"/>
</dbReference>
<dbReference type="Proteomes" id="UP000887159">
    <property type="component" value="Unassembled WGS sequence"/>
</dbReference>
<evidence type="ECO:0000313" key="2">
    <source>
        <dbReference type="EMBL" id="GFY08670.1"/>
    </source>
</evidence>
<reference evidence="2" key="1">
    <citation type="submission" date="2020-08" db="EMBL/GenBank/DDBJ databases">
        <title>Multicomponent nature underlies the extraordinary mechanical properties of spider dragline silk.</title>
        <authorList>
            <person name="Kono N."/>
            <person name="Nakamura H."/>
            <person name="Mori M."/>
            <person name="Yoshida Y."/>
            <person name="Ohtoshi R."/>
            <person name="Malay A.D."/>
            <person name="Moran D.A.P."/>
            <person name="Tomita M."/>
            <person name="Numata K."/>
            <person name="Arakawa K."/>
        </authorList>
    </citation>
    <scope>NUCLEOTIDE SEQUENCE</scope>
</reference>
<comment type="caution">
    <text evidence="2">The sequence shown here is derived from an EMBL/GenBank/DDBJ whole genome shotgun (WGS) entry which is preliminary data.</text>
</comment>
<feature type="domain" description="Tc1-like transposase DDE" evidence="1">
    <location>
        <begin position="32"/>
        <end position="78"/>
    </location>
</feature>
<keyword evidence="3" id="KW-1185">Reference proteome</keyword>
<dbReference type="GO" id="GO:0003676">
    <property type="term" value="F:nucleic acid binding"/>
    <property type="evidence" value="ECO:0007669"/>
    <property type="project" value="InterPro"/>
</dbReference>
<evidence type="ECO:0000259" key="1">
    <source>
        <dbReference type="Pfam" id="PF13358"/>
    </source>
</evidence>
<sequence>MTGHIYRYVILEQHVGLFRGTMGAEFLFIGYNARPHRANIVDECLQLEDIARMDWPAYSPDLNLIEHVWDMLGRGIAARQPPPTCLLELRRALLDELCNIPQDQIDNLILSMPRRCKACIASPGRHTPY</sequence>
<dbReference type="InterPro" id="IPR038717">
    <property type="entry name" value="Tc1-like_DDE_dom"/>
</dbReference>
<proteinExistence type="predicted"/>
<dbReference type="EMBL" id="BMAU01021282">
    <property type="protein sequence ID" value="GFY08670.1"/>
    <property type="molecule type" value="Genomic_DNA"/>
</dbReference>
<evidence type="ECO:0000313" key="3">
    <source>
        <dbReference type="Proteomes" id="UP000887159"/>
    </source>
</evidence>
<name>A0A8X6SCC3_TRICX</name>
<accession>A0A8X6SCC3</accession>
<organism evidence="2 3">
    <name type="scientific">Trichonephila clavipes</name>
    <name type="common">Golden silk orbweaver</name>
    <name type="synonym">Nephila clavipes</name>
    <dbReference type="NCBI Taxonomy" id="2585209"/>
    <lineage>
        <taxon>Eukaryota</taxon>
        <taxon>Metazoa</taxon>
        <taxon>Ecdysozoa</taxon>
        <taxon>Arthropoda</taxon>
        <taxon>Chelicerata</taxon>
        <taxon>Arachnida</taxon>
        <taxon>Araneae</taxon>
        <taxon>Araneomorphae</taxon>
        <taxon>Entelegynae</taxon>
        <taxon>Araneoidea</taxon>
        <taxon>Nephilidae</taxon>
        <taxon>Trichonephila</taxon>
    </lineage>
</organism>
<gene>
    <name evidence="2" type="primary">tc3a_273</name>
    <name evidence="2" type="ORF">TNCV_811031</name>
</gene>
<protein>
    <submittedName>
        <fullName evidence="2">Transposable element Tc3 transposase</fullName>
    </submittedName>
</protein>
<dbReference type="Pfam" id="PF13358">
    <property type="entry name" value="DDE_3"/>
    <property type="match status" value="1"/>
</dbReference>
<dbReference type="Gene3D" id="3.30.420.10">
    <property type="entry name" value="Ribonuclease H-like superfamily/Ribonuclease H"/>
    <property type="match status" value="1"/>
</dbReference>